<dbReference type="GO" id="GO:0046872">
    <property type="term" value="F:metal ion binding"/>
    <property type="evidence" value="ECO:0007669"/>
    <property type="project" value="UniProtKB-KW"/>
</dbReference>
<dbReference type="Gene3D" id="3.40.50.720">
    <property type="entry name" value="NAD(P)-binding Rossmann-like Domain"/>
    <property type="match status" value="1"/>
</dbReference>
<dbReference type="SUPFAM" id="SSF50129">
    <property type="entry name" value="GroES-like"/>
    <property type="match status" value="1"/>
</dbReference>
<evidence type="ECO:0000256" key="1">
    <source>
        <dbReference type="ARBA" id="ARBA00022723"/>
    </source>
</evidence>
<dbReference type="Pfam" id="PF08240">
    <property type="entry name" value="ADH_N"/>
    <property type="match status" value="1"/>
</dbReference>
<organism evidence="5 6">
    <name type="scientific">Halovulum marinum</name>
    <dbReference type="NCBI Taxonomy" id="2662447"/>
    <lineage>
        <taxon>Bacteria</taxon>
        <taxon>Pseudomonadati</taxon>
        <taxon>Pseudomonadota</taxon>
        <taxon>Alphaproteobacteria</taxon>
        <taxon>Rhodobacterales</taxon>
        <taxon>Paracoccaceae</taxon>
        <taxon>Halovulum</taxon>
    </lineage>
</organism>
<feature type="domain" description="Enoyl reductase (ER)" evidence="4">
    <location>
        <begin position="8"/>
        <end position="336"/>
    </location>
</feature>
<dbReference type="Pfam" id="PF00107">
    <property type="entry name" value="ADH_zinc_N"/>
    <property type="match status" value="1"/>
</dbReference>
<evidence type="ECO:0000259" key="4">
    <source>
        <dbReference type="SMART" id="SM00829"/>
    </source>
</evidence>
<dbReference type="Proteomes" id="UP000474957">
    <property type="component" value="Unassembled WGS sequence"/>
</dbReference>
<dbReference type="SUPFAM" id="SSF51735">
    <property type="entry name" value="NAD(P)-binding Rossmann-fold domains"/>
    <property type="match status" value="1"/>
</dbReference>
<keyword evidence="6" id="KW-1185">Reference proteome</keyword>
<keyword evidence="3" id="KW-0560">Oxidoreductase</keyword>
<dbReference type="InterPro" id="IPR013149">
    <property type="entry name" value="ADH-like_C"/>
</dbReference>
<dbReference type="InterPro" id="IPR050129">
    <property type="entry name" value="Zn_alcohol_dh"/>
</dbReference>
<dbReference type="AlphaFoldDB" id="A0A6L5Z4C0"/>
<dbReference type="InterPro" id="IPR011032">
    <property type="entry name" value="GroES-like_sf"/>
</dbReference>
<evidence type="ECO:0000313" key="5">
    <source>
        <dbReference type="EMBL" id="MSU90854.1"/>
    </source>
</evidence>
<dbReference type="PANTHER" id="PTHR43401">
    <property type="entry name" value="L-THREONINE 3-DEHYDROGENASE"/>
    <property type="match status" value="1"/>
</dbReference>
<proteinExistence type="predicted"/>
<protein>
    <submittedName>
        <fullName evidence="5">Alcohol dehydrogenase catalytic domain-containing protein</fullName>
    </submittedName>
</protein>
<dbReference type="PANTHER" id="PTHR43401:SF2">
    <property type="entry name" value="L-THREONINE 3-DEHYDROGENASE"/>
    <property type="match status" value="1"/>
</dbReference>
<keyword evidence="2" id="KW-0862">Zinc</keyword>
<dbReference type="GO" id="GO:0016491">
    <property type="term" value="F:oxidoreductase activity"/>
    <property type="evidence" value="ECO:0007669"/>
    <property type="project" value="UniProtKB-KW"/>
</dbReference>
<comment type="caution">
    <text evidence="5">The sequence shown here is derived from an EMBL/GenBank/DDBJ whole genome shotgun (WGS) entry which is preliminary data.</text>
</comment>
<keyword evidence="1" id="KW-0479">Metal-binding</keyword>
<name>A0A6L5Z4C0_9RHOB</name>
<evidence type="ECO:0000256" key="2">
    <source>
        <dbReference type="ARBA" id="ARBA00022833"/>
    </source>
</evidence>
<reference evidence="5 6" key="1">
    <citation type="submission" date="2019-10" db="EMBL/GenBank/DDBJ databases">
        <title>Cognatihalovulum marinum gen. nov. sp. nov., a new member of the family Rhodobacteraceae isolated from deep seawater of the Northwest Indian Ocean.</title>
        <authorList>
            <person name="Ruan C."/>
            <person name="Wang J."/>
            <person name="Zheng X."/>
            <person name="Song L."/>
            <person name="Zhu Y."/>
            <person name="Huang Y."/>
            <person name="Lu Z."/>
            <person name="Du W."/>
            <person name="Huang L."/>
            <person name="Dai X."/>
        </authorList>
    </citation>
    <scope>NUCLEOTIDE SEQUENCE [LARGE SCALE GENOMIC DNA]</scope>
    <source>
        <strain evidence="5 6">2CG4</strain>
    </source>
</reference>
<gene>
    <name evidence="5" type="ORF">GE300_14715</name>
</gene>
<evidence type="ECO:0000256" key="3">
    <source>
        <dbReference type="ARBA" id="ARBA00023002"/>
    </source>
</evidence>
<dbReference type="SMART" id="SM00829">
    <property type="entry name" value="PKS_ER"/>
    <property type="match status" value="1"/>
</dbReference>
<dbReference type="InterPro" id="IPR020843">
    <property type="entry name" value="ER"/>
</dbReference>
<dbReference type="InterPro" id="IPR013154">
    <property type="entry name" value="ADH-like_N"/>
</dbReference>
<dbReference type="InterPro" id="IPR036291">
    <property type="entry name" value="NAD(P)-bd_dom_sf"/>
</dbReference>
<dbReference type="Gene3D" id="3.90.180.10">
    <property type="entry name" value="Medium-chain alcohol dehydrogenases, catalytic domain"/>
    <property type="match status" value="1"/>
</dbReference>
<evidence type="ECO:0000313" key="6">
    <source>
        <dbReference type="Proteomes" id="UP000474957"/>
    </source>
</evidence>
<dbReference type="EMBL" id="WIND01000013">
    <property type="protein sequence ID" value="MSU90854.1"/>
    <property type="molecule type" value="Genomic_DNA"/>
</dbReference>
<sequence length="342" mass="35424">MEALVWEGPEAMTLKDWPDPVPGAGELLIDVAYVGICGSELGGYLGHNALRVPPLVMGHEFAGTVAAIGEGTETNLKVGDRVTCNPMVPCGECEYCAEGATNLCLSRSLIGAHRPGAFASRVTAPARATYRLPDSVSLQVGAMVEPFAVGIRIGTMAGNLTGKTALVIGAGPIGLLAVQVLKHCGAEKVFCVDLDADRREMARSFGAEVIVPEENDTVDYIRSATDGRGVAVTVDAVGSAQTRAQSVAATRSGGDVLLSGLHAEASDFPASEVIRREIVVRGTFCYSAKDFADALAAAADGSLSLGSWIVEAPLGEGGAWFDRLVKNPGNVSKVLLMPGQAA</sequence>
<accession>A0A6L5Z4C0</accession>